<keyword evidence="3" id="KW-1185">Reference proteome</keyword>
<evidence type="ECO:0000313" key="2">
    <source>
        <dbReference type="EMBL" id="UOB16983.1"/>
    </source>
</evidence>
<feature type="domain" description="Amidase" evidence="1">
    <location>
        <begin position="105"/>
        <end position="529"/>
    </location>
</feature>
<dbReference type="EMBL" id="CP094358">
    <property type="protein sequence ID" value="UOB16983.1"/>
    <property type="molecule type" value="Genomic_DNA"/>
</dbReference>
<dbReference type="RefSeq" id="WP_255842240.1">
    <property type="nucleotide sequence ID" value="NZ_CP094358.1"/>
</dbReference>
<evidence type="ECO:0000259" key="1">
    <source>
        <dbReference type="Pfam" id="PF01425"/>
    </source>
</evidence>
<dbReference type="Proteomes" id="UP000831290">
    <property type="component" value="Chromosome"/>
</dbReference>
<protein>
    <submittedName>
        <fullName evidence="2">Amidase family protein</fullName>
    </submittedName>
</protein>
<dbReference type="Gene3D" id="3.90.1300.10">
    <property type="entry name" value="Amidase signature (AS) domain"/>
    <property type="match status" value="1"/>
</dbReference>
<organism evidence="2 3">
    <name type="scientific">Abyssalbus ytuae</name>
    <dbReference type="NCBI Taxonomy" id="2926907"/>
    <lineage>
        <taxon>Bacteria</taxon>
        <taxon>Pseudomonadati</taxon>
        <taxon>Bacteroidota</taxon>
        <taxon>Flavobacteriia</taxon>
        <taxon>Flavobacteriales</taxon>
        <taxon>Flavobacteriaceae</taxon>
        <taxon>Abyssalbus</taxon>
    </lineage>
</organism>
<dbReference type="AlphaFoldDB" id="A0A9E6ZQL8"/>
<dbReference type="Pfam" id="PF01425">
    <property type="entry name" value="Amidase"/>
    <property type="match status" value="1"/>
</dbReference>
<dbReference type="KEGG" id="fbm:MQE35_14740"/>
<proteinExistence type="predicted"/>
<dbReference type="InterPro" id="IPR023631">
    <property type="entry name" value="Amidase_dom"/>
</dbReference>
<reference evidence="2" key="1">
    <citation type="submission" date="2022-03" db="EMBL/GenBank/DDBJ databases">
        <title>Description of Abyssus ytuae gen. nov., sp. nov., a novel member of the family Flavobacteriaceae isolated from the sediment of Mariana Trench.</title>
        <authorList>
            <person name="Zhang J."/>
            <person name="Xu X."/>
        </authorList>
    </citation>
    <scope>NUCLEOTIDE SEQUENCE</scope>
    <source>
        <strain evidence="2">MT3330</strain>
    </source>
</reference>
<dbReference type="PROSITE" id="PS51257">
    <property type="entry name" value="PROKAR_LIPOPROTEIN"/>
    <property type="match status" value="1"/>
</dbReference>
<dbReference type="PANTHER" id="PTHR42678">
    <property type="entry name" value="AMIDASE"/>
    <property type="match status" value="1"/>
</dbReference>
<gene>
    <name evidence="2" type="ORF">MQE35_14740</name>
</gene>
<evidence type="ECO:0000313" key="3">
    <source>
        <dbReference type="Proteomes" id="UP000831290"/>
    </source>
</evidence>
<sequence length="549" mass="60809">MRKIFIALSFLIVVISCKNPNTNVEVKTETESKEITLQQEHENPRMRFKLIQPRYRKNSPWNVFAGDLENFSQSKYNKLKPLIIEKNIYQIQAFIEAGQFTYADLVLFYLYRIKKFEADKNLSLNTIIALNPQALKQARECDANLSKKDSIHPVFGMPILVKDNIGTTGMPTTAGAVVLENNRAKDAFIVEKLKEKGAIILGKVNLSEWAYYFCEDCPLGYSAIGGQTLNPYGRKIFETGGSSSGSGVAVAANYAVAAVGTETAGSILSPSGQNSIVGLKPTVGLLSRSGIVPISTTLDTPGPMTKSVVDNAILLDAMSGKDSTDAASITSQEEFIKIDTSSVTFTGKRFGVFNSLIEEDSIYNKAVEKIKQLGGEIYIFDPPAEATLDNFLTLLNVDMKNDLPAYLSNYASKNITVKSINDIVEFNLKDVYNRAPYNQKIFENIINETTTTEQLSEIKINLELKGRLFFDEAINTHNLDAILSVNNYHAAFAAVAKYPCITVPMGYKASGEPVNLTFVAKPFNEKKLLELGYIFEKATQVRKQPEDYK</sequence>
<accession>A0A9E6ZQL8</accession>
<dbReference type="PANTHER" id="PTHR42678:SF34">
    <property type="entry name" value="OS04G0183300 PROTEIN"/>
    <property type="match status" value="1"/>
</dbReference>
<name>A0A9E6ZQL8_9FLAO</name>
<dbReference type="InterPro" id="IPR036928">
    <property type="entry name" value="AS_sf"/>
</dbReference>
<dbReference type="SUPFAM" id="SSF75304">
    <property type="entry name" value="Amidase signature (AS) enzymes"/>
    <property type="match status" value="1"/>
</dbReference>